<sequence>MPNQRPQVLRSVTISLAALGLLWIGSLSAYASLAERNSQSSCADYVPASLSASEYVVQTKSRVTVLPLALECSFYAEAPSDEPDYVIVEKDLGTAWWLGVPASFLAAASFWVASVTTTNPRNREPHRTRA</sequence>
<keyword evidence="3" id="KW-1185">Reference proteome</keyword>
<accession>A0A2M9D1S2</accession>
<feature type="transmembrane region" description="Helical" evidence="1">
    <location>
        <begin position="12"/>
        <end position="31"/>
    </location>
</feature>
<feature type="transmembrane region" description="Helical" evidence="1">
    <location>
        <begin position="95"/>
        <end position="113"/>
    </location>
</feature>
<dbReference type="AlphaFoldDB" id="A0A2M9D1S2"/>
<evidence type="ECO:0000313" key="3">
    <source>
        <dbReference type="Proteomes" id="UP000231742"/>
    </source>
</evidence>
<evidence type="ECO:0000256" key="1">
    <source>
        <dbReference type="SAM" id="Phobius"/>
    </source>
</evidence>
<protein>
    <submittedName>
        <fullName evidence="2">Uncharacterized protein</fullName>
    </submittedName>
</protein>
<dbReference type="Proteomes" id="UP000231742">
    <property type="component" value="Unassembled WGS sequence"/>
</dbReference>
<dbReference type="EMBL" id="PGFH01000003">
    <property type="protein sequence ID" value="PJJ78025.1"/>
    <property type="molecule type" value="Genomic_DNA"/>
</dbReference>
<gene>
    <name evidence="2" type="ORF">CLV85_2479</name>
</gene>
<comment type="caution">
    <text evidence="2">The sequence shown here is derived from an EMBL/GenBank/DDBJ whole genome shotgun (WGS) entry which is preliminary data.</text>
</comment>
<keyword evidence="1" id="KW-0812">Transmembrane</keyword>
<reference evidence="2 3" key="1">
    <citation type="submission" date="2017-11" db="EMBL/GenBank/DDBJ databases">
        <title>Genomic Encyclopedia of Archaeal and Bacterial Type Strains, Phase II (KMG-II): From Individual Species to Whole Genera.</title>
        <authorList>
            <person name="Goeker M."/>
        </authorList>
    </citation>
    <scope>NUCLEOTIDE SEQUENCE [LARGE SCALE GENOMIC DNA]</scope>
    <source>
        <strain evidence="2 3">DSM 16400</strain>
    </source>
</reference>
<keyword evidence="1" id="KW-0472">Membrane</keyword>
<evidence type="ECO:0000313" key="2">
    <source>
        <dbReference type="EMBL" id="PJJ78025.1"/>
    </source>
</evidence>
<proteinExistence type="predicted"/>
<name>A0A2M9D1S2_9MICO</name>
<keyword evidence="1" id="KW-1133">Transmembrane helix</keyword>
<organism evidence="2 3">
    <name type="scientific">Salinibacterium amurskyense</name>
    <dbReference type="NCBI Taxonomy" id="205941"/>
    <lineage>
        <taxon>Bacteria</taxon>
        <taxon>Bacillati</taxon>
        <taxon>Actinomycetota</taxon>
        <taxon>Actinomycetes</taxon>
        <taxon>Micrococcales</taxon>
        <taxon>Microbacteriaceae</taxon>
        <taxon>Salinibacterium</taxon>
    </lineage>
</organism>